<dbReference type="PATRIC" id="fig|263475.3.peg.2755"/>
<evidence type="ECO:0000256" key="3">
    <source>
        <dbReference type="ARBA" id="ARBA00022448"/>
    </source>
</evidence>
<dbReference type="STRING" id="263475.AMD00_19515"/>
<dbReference type="SUPFAM" id="SSF103473">
    <property type="entry name" value="MFS general substrate transporter"/>
    <property type="match status" value="1"/>
</dbReference>
<keyword evidence="11" id="KW-1185">Reference proteome</keyword>
<keyword evidence="7 8" id="KW-0472">Membrane</keyword>
<feature type="domain" description="Major facilitator superfamily (MFS) profile" evidence="9">
    <location>
        <begin position="14"/>
        <end position="493"/>
    </location>
</feature>
<keyword evidence="6 8" id="KW-1133">Transmembrane helix</keyword>
<feature type="transmembrane region" description="Helical" evidence="8">
    <location>
        <begin position="197"/>
        <end position="218"/>
    </location>
</feature>
<evidence type="ECO:0000256" key="2">
    <source>
        <dbReference type="ARBA" id="ARBA00008537"/>
    </source>
</evidence>
<evidence type="ECO:0000313" key="11">
    <source>
        <dbReference type="Proteomes" id="UP000036867"/>
    </source>
</evidence>
<feature type="transmembrane region" description="Helical" evidence="8">
    <location>
        <begin position="230"/>
        <end position="247"/>
    </location>
</feature>
<name>A0A0M0L9R2_9BACL</name>
<proteinExistence type="inferred from homology"/>
<dbReference type="RefSeq" id="WP_053418698.1">
    <property type="nucleotide sequence ID" value="NZ_LILB01000008.1"/>
</dbReference>
<organism evidence="10 11">
    <name type="scientific">Viridibacillus arvi</name>
    <dbReference type="NCBI Taxonomy" id="263475"/>
    <lineage>
        <taxon>Bacteria</taxon>
        <taxon>Bacillati</taxon>
        <taxon>Bacillota</taxon>
        <taxon>Bacilli</taxon>
        <taxon>Bacillales</taxon>
        <taxon>Caryophanaceae</taxon>
        <taxon>Viridibacillus</taxon>
    </lineage>
</organism>
<feature type="transmembrane region" description="Helical" evidence="8">
    <location>
        <begin position="12"/>
        <end position="32"/>
    </location>
</feature>
<dbReference type="InterPro" id="IPR004638">
    <property type="entry name" value="EmrB-like"/>
</dbReference>
<evidence type="ECO:0000256" key="1">
    <source>
        <dbReference type="ARBA" id="ARBA00004651"/>
    </source>
</evidence>
<accession>A0A0M0L9R2</accession>
<dbReference type="Proteomes" id="UP000036867">
    <property type="component" value="Unassembled WGS sequence"/>
</dbReference>
<feature type="transmembrane region" description="Helical" evidence="8">
    <location>
        <begin position="166"/>
        <end position="185"/>
    </location>
</feature>
<dbReference type="Pfam" id="PF07690">
    <property type="entry name" value="MFS_1"/>
    <property type="match status" value="1"/>
</dbReference>
<keyword evidence="3" id="KW-0813">Transport</keyword>
<keyword evidence="4" id="KW-1003">Cell membrane</keyword>
<dbReference type="GeneID" id="301138287"/>
<comment type="subcellular location">
    <subcellularLocation>
        <location evidence="1">Cell membrane</location>
        <topology evidence="1">Multi-pass membrane protein</topology>
    </subcellularLocation>
</comment>
<feature type="transmembrane region" description="Helical" evidence="8">
    <location>
        <begin position="52"/>
        <end position="73"/>
    </location>
</feature>
<dbReference type="PANTHER" id="PTHR42718:SF9">
    <property type="entry name" value="MAJOR FACILITATOR SUPERFAMILY MULTIDRUG TRANSPORTER MFSC"/>
    <property type="match status" value="1"/>
</dbReference>
<feature type="transmembrane region" description="Helical" evidence="8">
    <location>
        <begin position="469"/>
        <end position="488"/>
    </location>
</feature>
<dbReference type="PROSITE" id="PS50850">
    <property type="entry name" value="MFS"/>
    <property type="match status" value="1"/>
</dbReference>
<feature type="transmembrane region" description="Helical" evidence="8">
    <location>
        <begin position="105"/>
        <end position="127"/>
    </location>
</feature>
<feature type="transmembrane region" description="Helical" evidence="8">
    <location>
        <begin position="139"/>
        <end position="160"/>
    </location>
</feature>
<dbReference type="AlphaFoldDB" id="A0A0M0L9R2"/>
<feature type="transmembrane region" description="Helical" evidence="8">
    <location>
        <begin position="361"/>
        <end position="383"/>
    </location>
</feature>
<sequence length="515" mass="55935">MNSNELQKKPPYAMIVILFIGAFVSFLNNTLLNVALPTIMKEFDVAASQVQWLSTGYMLVGGILVPASAFFITRFKNRHLFITSMTLFSIGTALAIFAPEFWVLIAARMIQAAGAAVLGPLLMNVMLTSFPIEKRGSVMGIFGLVMISAPAIGPTLSGWIVEHYDWRMLFEIILPFAILVLLLAIFKLGNVMETRKVSLDVFSLILSTIGFGSLLYGFSSAGDKGWDSPIVYGTIIVGVLGVAAFVIRQLFLEQPLLDVRIYKHPMFALSSAISIVVSMAMFSGMIITPIYVQTVRGISPLDAGLLMLPGALVMGIMSPITGKLFDKFGPKALALTGLTITTLATYELTKLTADTSYGYLMFAYTIRMFGMSMVMMPIMTNGLNQLPMKMNPHGTAMNNTLQQVSGAIGSAVLITIMTKHTATRAKEIGLEMKEKMASAAQSGNVPSAAEIAQMKAQVGQQALIDGINFSFFVAMCITIVAFILALFVKRVKVDGKSMKPTENTQTQEQKKEVKA</sequence>
<evidence type="ECO:0000256" key="4">
    <source>
        <dbReference type="ARBA" id="ARBA00022475"/>
    </source>
</evidence>
<protein>
    <submittedName>
        <fullName evidence="10">MFS transporter</fullName>
    </submittedName>
</protein>
<feature type="transmembrane region" description="Helical" evidence="8">
    <location>
        <begin position="303"/>
        <end position="320"/>
    </location>
</feature>
<reference evidence="11" key="1">
    <citation type="submission" date="2015-08" db="EMBL/GenBank/DDBJ databases">
        <title>Fjat-10028 dsm 16317.</title>
        <authorList>
            <person name="Liu B."/>
            <person name="Wang J."/>
            <person name="Zhu Y."/>
            <person name="Liu G."/>
            <person name="Chen Q."/>
            <person name="Chen Z."/>
            <person name="Lan J."/>
            <person name="Che J."/>
            <person name="Ge C."/>
            <person name="Shi H."/>
            <person name="Pan Z."/>
            <person name="Liu X."/>
        </authorList>
    </citation>
    <scope>NUCLEOTIDE SEQUENCE [LARGE SCALE GENOMIC DNA]</scope>
    <source>
        <strain evidence="11">DSM 16317</strain>
    </source>
</reference>
<evidence type="ECO:0000256" key="8">
    <source>
        <dbReference type="SAM" id="Phobius"/>
    </source>
</evidence>
<dbReference type="OrthoDB" id="9816041at2"/>
<dbReference type="InterPro" id="IPR020846">
    <property type="entry name" value="MFS_dom"/>
</dbReference>
<feature type="transmembrane region" description="Helical" evidence="8">
    <location>
        <begin position="267"/>
        <end position="291"/>
    </location>
</feature>
<comment type="caution">
    <text evidence="10">The sequence shown here is derived from an EMBL/GenBank/DDBJ whole genome shotgun (WGS) entry which is preliminary data.</text>
</comment>
<evidence type="ECO:0000313" key="10">
    <source>
        <dbReference type="EMBL" id="KOO47825.1"/>
    </source>
</evidence>
<dbReference type="PRINTS" id="PR01036">
    <property type="entry name" value="TCRTETB"/>
</dbReference>
<dbReference type="GO" id="GO:0005886">
    <property type="term" value="C:plasma membrane"/>
    <property type="evidence" value="ECO:0007669"/>
    <property type="project" value="UniProtKB-SubCell"/>
</dbReference>
<dbReference type="InterPro" id="IPR036259">
    <property type="entry name" value="MFS_trans_sf"/>
</dbReference>
<dbReference type="NCBIfam" id="TIGR00711">
    <property type="entry name" value="efflux_EmrB"/>
    <property type="match status" value="1"/>
</dbReference>
<dbReference type="EMBL" id="LILB01000008">
    <property type="protein sequence ID" value="KOO47825.1"/>
    <property type="molecule type" value="Genomic_DNA"/>
</dbReference>
<evidence type="ECO:0000256" key="6">
    <source>
        <dbReference type="ARBA" id="ARBA00022989"/>
    </source>
</evidence>
<comment type="similarity">
    <text evidence="2">Belongs to the major facilitator superfamily. EmrB family.</text>
</comment>
<evidence type="ECO:0000256" key="5">
    <source>
        <dbReference type="ARBA" id="ARBA00022692"/>
    </source>
</evidence>
<dbReference type="PANTHER" id="PTHR42718">
    <property type="entry name" value="MAJOR FACILITATOR SUPERFAMILY MULTIDRUG TRANSPORTER MFSC"/>
    <property type="match status" value="1"/>
</dbReference>
<evidence type="ECO:0000256" key="7">
    <source>
        <dbReference type="ARBA" id="ARBA00023136"/>
    </source>
</evidence>
<dbReference type="GO" id="GO:0022857">
    <property type="term" value="F:transmembrane transporter activity"/>
    <property type="evidence" value="ECO:0007669"/>
    <property type="project" value="InterPro"/>
</dbReference>
<evidence type="ECO:0000259" key="9">
    <source>
        <dbReference type="PROSITE" id="PS50850"/>
    </source>
</evidence>
<dbReference type="Gene3D" id="1.20.1720.10">
    <property type="entry name" value="Multidrug resistance protein D"/>
    <property type="match status" value="1"/>
</dbReference>
<gene>
    <name evidence="10" type="ORF">AMD00_19515</name>
</gene>
<dbReference type="InterPro" id="IPR011701">
    <property type="entry name" value="MFS"/>
</dbReference>
<keyword evidence="5 8" id="KW-0812">Transmembrane</keyword>
<feature type="transmembrane region" description="Helical" evidence="8">
    <location>
        <begin position="80"/>
        <end position="99"/>
    </location>
</feature>
<dbReference type="CDD" id="cd17503">
    <property type="entry name" value="MFS_LmrB_MDR_like"/>
    <property type="match status" value="1"/>
</dbReference>
<dbReference type="Gene3D" id="1.20.1250.20">
    <property type="entry name" value="MFS general substrate transporter like domains"/>
    <property type="match status" value="1"/>
</dbReference>